<accession>A0A369YBW1</accession>
<dbReference type="SUPFAM" id="SSF56935">
    <property type="entry name" value="Porins"/>
    <property type="match status" value="1"/>
</dbReference>
<dbReference type="SUPFAM" id="SSF48452">
    <property type="entry name" value="TPR-like"/>
    <property type="match status" value="1"/>
</dbReference>
<dbReference type="STRING" id="1035839.GCA_000238795_00880"/>
<dbReference type="NCBIfam" id="TIGR03939">
    <property type="entry name" value="PGA_TPR_OMP"/>
    <property type="match status" value="1"/>
</dbReference>
<feature type="chain" id="PRO_5016719876" evidence="1">
    <location>
        <begin position="22"/>
        <end position="824"/>
    </location>
</feature>
<reference evidence="3 4" key="1">
    <citation type="submission" date="2018-05" db="EMBL/GenBank/DDBJ databases">
        <title>Draft Genome Sequences for a Diverse set of 7 Haemophilus Species.</title>
        <authorList>
            <person name="Nichols M."/>
            <person name="Topaz N."/>
            <person name="Wang X."/>
            <person name="Wang X."/>
            <person name="Boxrud D."/>
        </authorList>
    </citation>
    <scope>NUCLEOTIDE SEQUENCE [LARGE SCALE GENOMIC DNA]</scope>
    <source>
        <strain evidence="3 4">C2002001239</strain>
    </source>
</reference>
<feature type="domain" description="PgaA membrane beta barrel" evidence="2">
    <location>
        <begin position="608"/>
        <end position="821"/>
    </location>
</feature>
<evidence type="ECO:0000259" key="2">
    <source>
        <dbReference type="Pfam" id="PF21197"/>
    </source>
</evidence>
<dbReference type="GO" id="GO:1901515">
    <property type="term" value="F:poly-beta-1,6-N-acetyl-D-glucosamine transmembrane transporter activity"/>
    <property type="evidence" value="ECO:0007669"/>
    <property type="project" value="InterPro"/>
</dbReference>
<comment type="caution">
    <text evidence="3">The sequence shown here is derived from an EMBL/GenBank/DDBJ whole genome shotgun (WGS) entry which is preliminary data.</text>
</comment>
<dbReference type="Proteomes" id="UP000253872">
    <property type="component" value="Unassembled WGS sequence"/>
</dbReference>
<evidence type="ECO:0000313" key="3">
    <source>
        <dbReference type="EMBL" id="RDE71393.1"/>
    </source>
</evidence>
<sequence length="824" mass="94291">MKHSSLALSLLTLCVSQAVSATMTQTDIKREEIIIFSRQGEAQLNQAIPQLQKLYQQTHDSKVRDDLITLLVRQSRFQEAVDVCASCANSYFSENELENLAKAYRMVKNPQKSLALYSLLAQKQPNNPNGLLGKGLVATELGEYAQAKQALNQYRTKFGADDAFKEANSYLLNKTEPDVAKLGRWQDELKENPKNTRLALDLYRLSAKLSVRPLQDKLVATYPELFSEKDKRWLAHDEIITSIRGNTSLKNAELEQAYQQLSDLMAQTDSQNPLYIQALSDRIAVANRLNDNKKVMADYRHLTELNQPIPAYVQEAYGDTLLRQGSPHQALAVYQEMEAEARKASPTKEVRSALLFKLVAASSDAGLFKQAQHYQDQIKEPPQIWDFTKTTRLANPNYDRSFYNQVNLHNWRGNKTQAFSLLENRLTNITPGEPWAMLAYSELEASRHRYDDAIDMAEKAKFYLKEEEQIFYRNQLGSIALAQGNYAYVKKLVNSYSEKDKEDSASFLKQYQEARRGRFTASLGLSHPKDVLPAKTASNELTQEYYLSSPMTEDGHYVYAHQFEARVPTDSETLRLQRFGLGAHANFYPFNLGMELGSGTRLNKKSYASFNIDYLLNQHWQFSAAANINSQSTPIKAIRQGVYANDYGFSTAYTFSNRFQVGAGVSQMKLDDGNTRKMANVWLNVETYKHDRWTLNNGVRYDFQRNQFTPSAYYYNPAKTQSLEFSSDLSYYQPFDYGVTLTHHLRGNVGRSKQLEQTNVMNNWCSQNWCERKNSATTWAVSYGHDWKLNKKISLSYEIGRKKNMYDGVSEMNNYGNVNLSVYF</sequence>
<evidence type="ECO:0000256" key="1">
    <source>
        <dbReference type="SAM" id="SignalP"/>
    </source>
</evidence>
<organism evidence="3 4">
    <name type="scientific">Haemophilus sputorum</name>
    <dbReference type="NCBI Taxonomy" id="1078480"/>
    <lineage>
        <taxon>Bacteria</taxon>
        <taxon>Pseudomonadati</taxon>
        <taxon>Pseudomonadota</taxon>
        <taxon>Gammaproteobacteria</taxon>
        <taxon>Pasteurellales</taxon>
        <taxon>Pasteurellaceae</taxon>
        <taxon>Haemophilus</taxon>
    </lineage>
</organism>
<proteinExistence type="predicted"/>
<dbReference type="InterPro" id="IPR049003">
    <property type="entry name" value="PgaA_barrel"/>
</dbReference>
<dbReference type="AlphaFoldDB" id="A0A369YBW1"/>
<dbReference type="InterPro" id="IPR023870">
    <property type="entry name" value="PGA_export_porin_PgaA"/>
</dbReference>
<dbReference type="EMBL" id="QEPN01000005">
    <property type="protein sequence ID" value="RDE71393.1"/>
    <property type="molecule type" value="Genomic_DNA"/>
</dbReference>
<dbReference type="Gene3D" id="1.25.40.10">
    <property type="entry name" value="Tetratricopeptide repeat domain"/>
    <property type="match status" value="2"/>
</dbReference>
<keyword evidence="1" id="KW-0732">Signal</keyword>
<protein>
    <submittedName>
        <fullName evidence="3">Poly-beta-1,6 N-acetyl-D-glucosamine export porin PgaA</fullName>
    </submittedName>
</protein>
<dbReference type="RefSeq" id="WP_111403256.1">
    <property type="nucleotide sequence ID" value="NZ_QEPN01000005.1"/>
</dbReference>
<evidence type="ECO:0000313" key="4">
    <source>
        <dbReference type="Proteomes" id="UP000253872"/>
    </source>
</evidence>
<feature type="signal peptide" evidence="1">
    <location>
        <begin position="1"/>
        <end position="21"/>
    </location>
</feature>
<dbReference type="Pfam" id="PF21197">
    <property type="entry name" value="PgaA_barrel"/>
    <property type="match status" value="1"/>
</dbReference>
<name>A0A369YBW1_9PAST</name>
<dbReference type="InterPro" id="IPR011990">
    <property type="entry name" value="TPR-like_helical_dom_sf"/>
</dbReference>
<gene>
    <name evidence="3" type="primary">pgaA</name>
    <name evidence="3" type="ORF">DPV93_07175</name>
</gene>